<name>A0A929B8W8_9PSEU</name>
<dbReference type="RefSeq" id="WP_193927439.1">
    <property type="nucleotide sequence ID" value="NZ_JADEYC010000009.1"/>
</dbReference>
<dbReference type="EMBL" id="JADEYC010000009">
    <property type="protein sequence ID" value="MBE9373990.1"/>
    <property type="molecule type" value="Genomic_DNA"/>
</dbReference>
<reference evidence="6" key="1">
    <citation type="submission" date="2020-10" db="EMBL/GenBank/DDBJ databases">
        <title>Diversity and distribution of actinomycetes associated with coral in the coast of Hainan.</title>
        <authorList>
            <person name="Li F."/>
        </authorList>
    </citation>
    <scope>NUCLEOTIDE SEQUENCE</scope>
    <source>
        <strain evidence="6">HNM0983</strain>
    </source>
</reference>
<keyword evidence="2 3" id="KW-0067">ATP-binding</keyword>
<feature type="region of interest" description="Disordered" evidence="4">
    <location>
        <begin position="919"/>
        <end position="940"/>
    </location>
</feature>
<dbReference type="GO" id="GO:0005524">
    <property type="term" value="F:ATP binding"/>
    <property type="evidence" value="ECO:0007669"/>
    <property type="project" value="UniProtKB-UniRule"/>
</dbReference>
<keyword evidence="6" id="KW-0131">Cell cycle</keyword>
<dbReference type="CDD" id="cd01127">
    <property type="entry name" value="TrwB_TraG_TraD_VirD4"/>
    <property type="match status" value="1"/>
</dbReference>
<evidence type="ECO:0000259" key="5">
    <source>
        <dbReference type="PROSITE" id="PS50901"/>
    </source>
</evidence>
<accession>A0A929B8W8</accession>
<evidence type="ECO:0000313" key="7">
    <source>
        <dbReference type="Proteomes" id="UP000598360"/>
    </source>
</evidence>
<keyword evidence="7" id="KW-1185">Reference proteome</keyword>
<keyword evidence="6" id="KW-0132">Cell division</keyword>
<dbReference type="SUPFAM" id="SSF52540">
    <property type="entry name" value="P-loop containing nucleoside triphosphate hydrolases"/>
    <property type="match status" value="1"/>
</dbReference>
<comment type="caution">
    <text evidence="6">The sequence shown here is derived from an EMBL/GenBank/DDBJ whole genome shotgun (WGS) entry which is preliminary data.</text>
</comment>
<proteinExistence type="predicted"/>
<evidence type="ECO:0000256" key="2">
    <source>
        <dbReference type="ARBA" id="ARBA00022840"/>
    </source>
</evidence>
<dbReference type="AlphaFoldDB" id="A0A929B8W8"/>
<dbReference type="Gene3D" id="3.40.50.300">
    <property type="entry name" value="P-loop containing nucleotide triphosphate hydrolases"/>
    <property type="match status" value="2"/>
</dbReference>
<evidence type="ECO:0000256" key="3">
    <source>
        <dbReference type="PROSITE-ProRule" id="PRU00289"/>
    </source>
</evidence>
<feature type="compositionally biased region" description="Basic and acidic residues" evidence="4">
    <location>
        <begin position="924"/>
        <end position="940"/>
    </location>
</feature>
<dbReference type="GO" id="GO:0003677">
    <property type="term" value="F:DNA binding"/>
    <property type="evidence" value="ECO:0007669"/>
    <property type="project" value="InterPro"/>
</dbReference>
<dbReference type="PANTHER" id="PTHR22683:SF41">
    <property type="entry name" value="DNA TRANSLOCASE FTSK"/>
    <property type="match status" value="1"/>
</dbReference>
<dbReference type="Pfam" id="PF01580">
    <property type="entry name" value="FtsK_SpoIIIE"/>
    <property type="match status" value="1"/>
</dbReference>
<evidence type="ECO:0000313" key="6">
    <source>
        <dbReference type="EMBL" id="MBE9373990.1"/>
    </source>
</evidence>
<sequence length="940" mass="102012">MRSKRNERRSRIEAAFELLRSRISTALGAADRERERVLAAHAQQEHALRIAETGLATAERTPAAAGDDGSAEFRAALREARQQRAEAFAEWTGTGPAALRELVAEAAPGAAGLDFPEWLGRVGDADPAAPPGLWRIGTASVPDSPAPEEFPAALPLLDEAHLRITTGRDTEESAEELVQNLLLRALSHFPPGAVRVHVWDVTQLTGTLPGLHPLTGAGLLTVHDPTRLDEMLDGLSDHIRRIHTGSLLGGHTSLRAMAAETGRRAEPWRVAVLFGDGEALREEQQQQLQRIARNGLACGIQLIVVDLSLTVNSAIESVALPSDGPARASTTGPEAVVQLDPAPERSRVTAACSAIAEEFQSRRARVRSLDDLLPEHFWTQRSTSGLQAPVGFSEGEQVDVTLGDASPHMLIGGPSGSGKTNFLYGMLGSLAARYAPDELELYLLDFKEGVSFAQFTPGKRDPSWLPHARLVGVNVNTDREFGLALLRFLSEEMRRRAEAAKEHEVTKLEELRGEDPAGRWPRIVAVIDEFQYLFAERDPVTAQATTLLEDVARRGRSQGIHLVLASQDVSGIEAFWGKPAIFEQFILRIALPKARRALADQNSAAMELPRWHAVVNHESGVRHGNEIARIPDATAKKTFDRLQQRLWERRDPAAAPPILFDGSLLPDLAELADYAQLRAPVATPRVLLGRVIDVHGAAAAVRLARSPGRNIAVLGSGSEDAGSVLGAAALSLARQHRPGGIEFTVAGLVDEVAEQVRDLVQALRAHGHDVERAYPDSITGTVGGIAAGLDERTGADVPHCLLLYGVDAVHGRMEDKDPQTRLSGLDDLRKVLKQGPERGVHVLGWWRSTQRLKNTLGMAPVDDIGAWVAFDVQGQELSTFAAGQPVSWSPRARRGLFFDRSVHSRPEVVLPLRLPAPEAAVLPEPRREDARPEVREEAGE</sequence>
<dbReference type="PANTHER" id="PTHR22683">
    <property type="entry name" value="SPORULATION PROTEIN RELATED"/>
    <property type="match status" value="1"/>
</dbReference>
<dbReference type="Proteomes" id="UP000598360">
    <property type="component" value="Unassembled WGS sequence"/>
</dbReference>
<keyword evidence="1 3" id="KW-0547">Nucleotide-binding</keyword>
<gene>
    <name evidence="6" type="ORF">IQ251_05970</name>
</gene>
<dbReference type="InterPro" id="IPR027417">
    <property type="entry name" value="P-loop_NTPase"/>
</dbReference>
<organism evidence="6 7">
    <name type="scientific">Saccharopolyspora montiporae</name>
    <dbReference type="NCBI Taxonomy" id="2781240"/>
    <lineage>
        <taxon>Bacteria</taxon>
        <taxon>Bacillati</taxon>
        <taxon>Actinomycetota</taxon>
        <taxon>Actinomycetes</taxon>
        <taxon>Pseudonocardiales</taxon>
        <taxon>Pseudonocardiaceae</taxon>
        <taxon>Saccharopolyspora</taxon>
    </lineage>
</organism>
<dbReference type="InterPro" id="IPR050206">
    <property type="entry name" value="FtsK/SpoIIIE/SftA"/>
</dbReference>
<dbReference type="GO" id="GO:0051301">
    <property type="term" value="P:cell division"/>
    <property type="evidence" value="ECO:0007669"/>
    <property type="project" value="UniProtKB-KW"/>
</dbReference>
<feature type="domain" description="FtsK" evidence="5">
    <location>
        <begin position="395"/>
        <end position="600"/>
    </location>
</feature>
<dbReference type="PROSITE" id="PS50901">
    <property type="entry name" value="FTSK"/>
    <property type="match status" value="1"/>
</dbReference>
<dbReference type="InterPro" id="IPR002543">
    <property type="entry name" value="FtsK_dom"/>
</dbReference>
<evidence type="ECO:0000256" key="1">
    <source>
        <dbReference type="ARBA" id="ARBA00022741"/>
    </source>
</evidence>
<protein>
    <submittedName>
        <fullName evidence="6">Cell division protein FtsK</fullName>
    </submittedName>
</protein>
<feature type="binding site" evidence="3">
    <location>
        <begin position="413"/>
        <end position="420"/>
    </location>
    <ligand>
        <name>ATP</name>
        <dbReference type="ChEBI" id="CHEBI:30616"/>
    </ligand>
</feature>
<evidence type="ECO:0000256" key="4">
    <source>
        <dbReference type="SAM" id="MobiDB-lite"/>
    </source>
</evidence>